<evidence type="ECO:0000313" key="1">
    <source>
        <dbReference type="EMBL" id="CCA58014.1"/>
    </source>
</evidence>
<protein>
    <submittedName>
        <fullName evidence="1">Uncharacterized protein</fullName>
    </submittedName>
</protein>
<keyword evidence="2" id="KW-1185">Reference proteome</keyword>
<dbReference type="HOGENOM" id="CLU_1958449_0_0_11"/>
<proteinExistence type="predicted"/>
<organism evidence="1 2">
    <name type="scientific">Streptomyces venezuelae (strain ATCC 10712 / CBS 650.69 / DSM 40230 / JCM 4526 / NBRC 13096 / PD 04745)</name>
    <dbReference type="NCBI Taxonomy" id="953739"/>
    <lineage>
        <taxon>Bacteria</taxon>
        <taxon>Bacillati</taxon>
        <taxon>Actinomycetota</taxon>
        <taxon>Actinomycetes</taxon>
        <taxon>Kitasatosporales</taxon>
        <taxon>Streptomycetaceae</taxon>
        <taxon>Streptomyces</taxon>
    </lineage>
</organism>
<sequence length="128" mass="14460">MPGERVYRELRLEELPALFIRQVRRQKVNLVPSCASQLASQAELSVPQGNLQAEEARIQLLEGRPLFLRQLLPWRRRCRRSPLFPGRAPCEQMNSGSTPVRHELSSRAMRHVRGQCPPYQSSGGAGCG</sequence>
<reference evidence="1 2" key="1">
    <citation type="journal article" date="2011" name="BMC Genomics">
        <title>Genome-wide analysis of the role of GlnR in Streptomyces venezuelae provides new insights into global nitrogen regulation in actinomycetes.</title>
        <authorList>
            <person name="Pullan S.T."/>
            <person name="Bibb M.J."/>
            <person name="Merrick M."/>
        </authorList>
    </citation>
    <scope>NUCLEOTIDE SEQUENCE [LARGE SCALE GENOMIC DNA]</scope>
    <source>
        <strain evidence="1">ATCC 10712</strain>
    </source>
</reference>
<accession>F2R1C3</accession>
<name>F2R1C3_STRVP</name>
<dbReference type="STRING" id="953739.SVEN_4728"/>
<evidence type="ECO:0000313" key="2">
    <source>
        <dbReference type="Proteomes" id="UP000006854"/>
    </source>
</evidence>
<dbReference type="KEGG" id="sve:SVEN_4728"/>
<dbReference type="EMBL" id="FR845719">
    <property type="protein sequence ID" value="CCA58014.1"/>
    <property type="molecule type" value="Genomic_DNA"/>
</dbReference>
<dbReference type="AlphaFoldDB" id="F2R1C3"/>
<dbReference type="Proteomes" id="UP000006854">
    <property type="component" value="Chromosome"/>
</dbReference>
<gene>
    <name evidence="1" type="ordered locus">SVEN_4728</name>
</gene>